<evidence type="ECO:0000256" key="5">
    <source>
        <dbReference type="ARBA" id="ARBA00023136"/>
    </source>
</evidence>
<dbReference type="GO" id="GO:0005886">
    <property type="term" value="C:plasma membrane"/>
    <property type="evidence" value="ECO:0007669"/>
    <property type="project" value="UniProtKB-SubCell"/>
</dbReference>
<protein>
    <submittedName>
        <fullName evidence="10">ABC transporter permease</fullName>
    </submittedName>
</protein>
<comment type="subcellular location">
    <subcellularLocation>
        <location evidence="1">Cell membrane</location>
        <topology evidence="1">Multi-pass membrane protein</topology>
    </subcellularLocation>
</comment>
<dbReference type="AlphaFoldDB" id="A0A9D1T661"/>
<feature type="transmembrane region" description="Helical" evidence="7">
    <location>
        <begin position="382"/>
        <end position="406"/>
    </location>
</feature>
<feature type="transmembrane region" description="Helical" evidence="7">
    <location>
        <begin position="344"/>
        <end position="370"/>
    </location>
</feature>
<evidence type="ECO:0000256" key="2">
    <source>
        <dbReference type="ARBA" id="ARBA00022475"/>
    </source>
</evidence>
<reference evidence="10" key="1">
    <citation type="submission" date="2020-10" db="EMBL/GenBank/DDBJ databases">
        <authorList>
            <person name="Gilroy R."/>
        </authorList>
    </citation>
    <scope>NUCLEOTIDE SEQUENCE</scope>
    <source>
        <strain evidence="10">ChiBcec2-4451</strain>
    </source>
</reference>
<dbReference type="InterPro" id="IPR003838">
    <property type="entry name" value="ABC3_permease_C"/>
</dbReference>
<evidence type="ECO:0000256" key="3">
    <source>
        <dbReference type="ARBA" id="ARBA00022692"/>
    </source>
</evidence>
<dbReference type="GO" id="GO:0022857">
    <property type="term" value="F:transmembrane transporter activity"/>
    <property type="evidence" value="ECO:0007669"/>
    <property type="project" value="TreeGrafter"/>
</dbReference>
<evidence type="ECO:0000313" key="11">
    <source>
        <dbReference type="Proteomes" id="UP000886723"/>
    </source>
</evidence>
<feature type="domain" description="ABC3 transporter permease C-terminal" evidence="8">
    <location>
        <begin position="304"/>
        <end position="416"/>
    </location>
</feature>
<evidence type="ECO:0000259" key="9">
    <source>
        <dbReference type="Pfam" id="PF12704"/>
    </source>
</evidence>
<evidence type="ECO:0000256" key="6">
    <source>
        <dbReference type="ARBA" id="ARBA00038076"/>
    </source>
</evidence>
<evidence type="ECO:0000256" key="7">
    <source>
        <dbReference type="SAM" id="Phobius"/>
    </source>
</evidence>
<evidence type="ECO:0000256" key="1">
    <source>
        <dbReference type="ARBA" id="ARBA00004651"/>
    </source>
</evidence>
<dbReference type="InterPro" id="IPR050250">
    <property type="entry name" value="Macrolide_Exporter_MacB"/>
</dbReference>
<sequence length="423" mass="46379">MLENIRLSFAGIWSHKMRSFLTMLGIIIGIASIISIVSTIQGTNEQIKQNLVGAGNNNVDVRLYQGESEFDLSWEQPKNVSVLSEEQKEKIRDIEGVVSATFYNRRSWVDGIYSGNLALGSGSMYGVDLDFLKTKGYVIQNGRNFVEEDYTGFRKVALLDDTAVQTLFPGENPVGKTLEIQGEPFTVVGSIQKAESFEPVINNLEEYHTYNQGSNGMVLIPQADWPILFNYDEPVEASAMAENTDMMTSIGKNMEDIMNQCVTATGQSEEESESSISYKAADLLKTVRNLQQVSENTNKQLIWIAGISLLVGGIGVMNIMLVSVTERTSEIGLKKAIGARKRKILWQFLTEAAVLTSLGGILGVIFGLILSQVISQMSKTPTAISFPSIILSVAFSMVIGIVFGLLPSVKAANLNPIDALRHE</sequence>
<organism evidence="10 11">
    <name type="scientific">Candidatus Pullilachnospira stercoravium</name>
    <dbReference type="NCBI Taxonomy" id="2840913"/>
    <lineage>
        <taxon>Bacteria</taxon>
        <taxon>Bacillati</taxon>
        <taxon>Bacillota</taxon>
        <taxon>Clostridia</taxon>
        <taxon>Lachnospirales</taxon>
        <taxon>Lachnospiraceae</taxon>
        <taxon>Lachnospiraceae incertae sedis</taxon>
        <taxon>Candidatus Pullilachnospira</taxon>
    </lineage>
</organism>
<keyword evidence="3 7" id="KW-0812">Transmembrane</keyword>
<keyword evidence="4 7" id="KW-1133">Transmembrane helix</keyword>
<keyword evidence="2" id="KW-1003">Cell membrane</keyword>
<feature type="transmembrane region" description="Helical" evidence="7">
    <location>
        <begin position="20"/>
        <end position="40"/>
    </location>
</feature>
<dbReference type="EMBL" id="DVON01000157">
    <property type="protein sequence ID" value="HIV12881.1"/>
    <property type="molecule type" value="Genomic_DNA"/>
</dbReference>
<dbReference type="PANTHER" id="PTHR30572">
    <property type="entry name" value="MEMBRANE COMPONENT OF TRANSPORTER-RELATED"/>
    <property type="match status" value="1"/>
</dbReference>
<feature type="domain" description="MacB-like periplasmic core" evidence="9">
    <location>
        <begin position="19"/>
        <end position="223"/>
    </location>
</feature>
<proteinExistence type="inferred from homology"/>
<evidence type="ECO:0000256" key="4">
    <source>
        <dbReference type="ARBA" id="ARBA00022989"/>
    </source>
</evidence>
<reference evidence="10" key="2">
    <citation type="journal article" date="2021" name="PeerJ">
        <title>Extensive microbial diversity within the chicken gut microbiome revealed by metagenomics and culture.</title>
        <authorList>
            <person name="Gilroy R."/>
            <person name="Ravi A."/>
            <person name="Getino M."/>
            <person name="Pursley I."/>
            <person name="Horton D.L."/>
            <person name="Alikhan N.F."/>
            <person name="Baker D."/>
            <person name="Gharbi K."/>
            <person name="Hall N."/>
            <person name="Watson M."/>
            <person name="Adriaenssens E.M."/>
            <person name="Foster-Nyarko E."/>
            <person name="Jarju S."/>
            <person name="Secka A."/>
            <person name="Antonio M."/>
            <person name="Oren A."/>
            <person name="Chaudhuri R.R."/>
            <person name="La Ragione R."/>
            <person name="Hildebrand F."/>
            <person name="Pallen M.J."/>
        </authorList>
    </citation>
    <scope>NUCLEOTIDE SEQUENCE</scope>
    <source>
        <strain evidence="10">ChiBcec2-4451</strain>
    </source>
</reference>
<keyword evidence="5 7" id="KW-0472">Membrane</keyword>
<evidence type="ECO:0000259" key="8">
    <source>
        <dbReference type="Pfam" id="PF02687"/>
    </source>
</evidence>
<dbReference type="Pfam" id="PF02687">
    <property type="entry name" value="FtsX"/>
    <property type="match status" value="1"/>
</dbReference>
<dbReference type="Pfam" id="PF12704">
    <property type="entry name" value="MacB_PCD"/>
    <property type="match status" value="1"/>
</dbReference>
<gene>
    <name evidence="10" type="ORF">IAA63_07050</name>
</gene>
<accession>A0A9D1T661</accession>
<dbReference type="Proteomes" id="UP000886723">
    <property type="component" value="Unassembled WGS sequence"/>
</dbReference>
<dbReference type="InterPro" id="IPR025857">
    <property type="entry name" value="MacB_PCD"/>
</dbReference>
<evidence type="ECO:0000313" key="10">
    <source>
        <dbReference type="EMBL" id="HIV12881.1"/>
    </source>
</evidence>
<comment type="similarity">
    <text evidence="6">Belongs to the ABC-4 integral membrane protein family.</text>
</comment>
<comment type="caution">
    <text evidence="10">The sequence shown here is derived from an EMBL/GenBank/DDBJ whole genome shotgun (WGS) entry which is preliminary data.</text>
</comment>
<dbReference type="PANTHER" id="PTHR30572:SF4">
    <property type="entry name" value="ABC TRANSPORTER PERMEASE YTRF"/>
    <property type="match status" value="1"/>
</dbReference>
<name>A0A9D1T661_9FIRM</name>
<feature type="transmembrane region" description="Helical" evidence="7">
    <location>
        <begin position="301"/>
        <end position="324"/>
    </location>
</feature>